<organism evidence="5 6">
    <name type="scientific">Salibacterium lacus</name>
    <dbReference type="NCBI Taxonomy" id="1898109"/>
    <lineage>
        <taxon>Bacteria</taxon>
        <taxon>Bacillati</taxon>
        <taxon>Bacillota</taxon>
        <taxon>Bacilli</taxon>
        <taxon>Bacillales</taxon>
        <taxon>Bacillaceae</taxon>
    </lineage>
</organism>
<dbReference type="SUPFAM" id="SSF55846">
    <property type="entry name" value="N-acetylmuramoyl-L-alanine amidase-like"/>
    <property type="match status" value="1"/>
</dbReference>
<dbReference type="Pfam" id="PF01510">
    <property type="entry name" value="Amidase_2"/>
    <property type="match status" value="1"/>
</dbReference>
<feature type="compositionally biased region" description="Basic and acidic residues" evidence="3">
    <location>
        <begin position="1"/>
        <end position="12"/>
    </location>
</feature>
<dbReference type="InterPro" id="IPR036365">
    <property type="entry name" value="PGBD-like_sf"/>
</dbReference>
<keyword evidence="6" id="KW-1185">Reference proteome</keyword>
<dbReference type="InterPro" id="IPR036366">
    <property type="entry name" value="PGBDSf"/>
</dbReference>
<feature type="region of interest" description="Disordered" evidence="3">
    <location>
        <begin position="233"/>
        <end position="254"/>
    </location>
</feature>
<dbReference type="InterPro" id="IPR036505">
    <property type="entry name" value="Amidase/PGRP_sf"/>
</dbReference>
<dbReference type="Proteomes" id="UP001597520">
    <property type="component" value="Unassembled WGS sequence"/>
</dbReference>
<evidence type="ECO:0000313" key="6">
    <source>
        <dbReference type="Proteomes" id="UP001597520"/>
    </source>
</evidence>
<dbReference type="InterPro" id="IPR002477">
    <property type="entry name" value="Peptidoglycan-bd-like"/>
</dbReference>
<dbReference type="Gene3D" id="3.40.80.10">
    <property type="entry name" value="Peptidoglycan recognition protein-like"/>
    <property type="match status" value="1"/>
</dbReference>
<gene>
    <name evidence="5" type="ORF">ACFSUB_02120</name>
</gene>
<dbReference type="Gene3D" id="1.10.101.10">
    <property type="entry name" value="PGBD-like superfamily/PGBD"/>
    <property type="match status" value="1"/>
</dbReference>
<feature type="domain" description="N-acetylmuramoyl-L-alanine amidase" evidence="4">
    <location>
        <begin position="11"/>
        <end position="140"/>
    </location>
</feature>
<feature type="compositionally biased region" description="Polar residues" evidence="3">
    <location>
        <begin position="160"/>
        <end position="171"/>
    </location>
</feature>
<evidence type="ECO:0000256" key="3">
    <source>
        <dbReference type="SAM" id="MobiDB-lite"/>
    </source>
</evidence>
<sequence>MATVQDLREQTPKRSGRRSVSAIKRIVRHHSASPGGDFFTFWKNTWSKFTPSWQTGGYHEVILRDGTVQVCYRPTMVTNGVGGNNSYTYHICLVGNGSFTDAQEKAWDERARYAMERFDLDISDIRGHNEMPDTATSCPGIDMEKVRRALRSGQSLGGDKSSSADLLTNGDQGDDVRKLQRDLMAAGEQLPRYGADGDYGSETEDAVKAFQARHGLTVDGKAGEKTLAKLADVLDSESETSGSTENVPHDSHEEAWTWAQEQGLLNGEKPQEPITREQMATVMKRYSGEDDENEA</sequence>
<evidence type="ECO:0000259" key="4">
    <source>
        <dbReference type="SMART" id="SM00644"/>
    </source>
</evidence>
<dbReference type="EMBL" id="JBHUML010000002">
    <property type="protein sequence ID" value="MFD2704250.1"/>
    <property type="molecule type" value="Genomic_DNA"/>
</dbReference>
<accession>A0ABW5SXP3</accession>
<name>A0ABW5SXP3_9BACI</name>
<feature type="region of interest" description="Disordered" evidence="3">
    <location>
        <begin position="1"/>
        <end position="20"/>
    </location>
</feature>
<comment type="caution">
    <text evidence="5">The sequence shown here is derived from an EMBL/GenBank/DDBJ whole genome shotgun (WGS) entry which is preliminary data.</text>
</comment>
<dbReference type="CDD" id="cd06583">
    <property type="entry name" value="PGRP"/>
    <property type="match status" value="1"/>
</dbReference>
<protein>
    <recommendedName>
        <fullName evidence="2">Autolysin</fullName>
    </recommendedName>
    <alternativeName>
        <fullName evidence="1">Cell wall hydrolase</fullName>
    </alternativeName>
</protein>
<evidence type="ECO:0000256" key="1">
    <source>
        <dbReference type="ARBA" id="ARBA00030881"/>
    </source>
</evidence>
<feature type="region of interest" description="Disordered" evidence="3">
    <location>
        <begin position="151"/>
        <end position="173"/>
    </location>
</feature>
<reference evidence="6" key="1">
    <citation type="journal article" date="2019" name="Int. J. Syst. Evol. Microbiol.">
        <title>The Global Catalogue of Microorganisms (GCM) 10K type strain sequencing project: providing services to taxonomists for standard genome sequencing and annotation.</title>
        <authorList>
            <consortium name="The Broad Institute Genomics Platform"/>
            <consortium name="The Broad Institute Genome Sequencing Center for Infectious Disease"/>
            <person name="Wu L."/>
            <person name="Ma J."/>
        </authorList>
    </citation>
    <scope>NUCLEOTIDE SEQUENCE [LARGE SCALE GENOMIC DNA]</scope>
    <source>
        <strain evidence="6">KCTC 33792</strain>
    </source>
</reference>
<proteinExistence type="predicted"/>
<dbReference type="Pfam" id="PF01471">
    <property type="entry name" value="PG_binding_1"/>
    <property type="match status" value="1"/>
</dbReference>
<dbReference type="InterPro" id="IPR002502">
    <property type="entry name" value="Amidase_domain"/>
</dbReference>
<dbReference type="SMART" id="SM00644">
    <property type="entry name" value="Ami_2"/>
    <property type="match status" value="1"/>
</dbReference>
<evidence type="ECO:0000256" key="2">
    <source>
        <dbReference type="ARBA" id="ARBA00032390"/>
    </source>
</evidence>
<dbReference type="SUPFAM" id="SSF47090">
    <property type="entry name" value="PGBD-like"/>
    <property type="match status" value="1"/>
</dbReference>
<evidence type="ECO:0000313" key="5">
    <source>
        <dbReference type="EMBL" id="MFD2704250.1"/>
    </source>
</evidence>
<dbReference type="RefSeq" id="WP_380711539.1">
    <property type="nucleotide sequence ID" value="NZ_JBHUML010000002.1"/>
</dbReference>